<evidence type="ECO:0000256" key="1">
    <source>
        <dbReference type="ARBA" id="ARBA00004141"/>
    </source>
</evidence>
<keyword evidence="4 7" id="KW-1133">Transmembrane helix</keyword>
<dbReference type="PANTHER" id="PTHR11819">
    <property type="entry name" value="SOLUTE CARRIER FAMILY 5"/>
    <property type="match status" value="1"/>
</dbReference>
<gene>
    <name evidence="8" type="primary">yidK</name>
    <name evidence="8" type="ORF">MHA01_20360</name>
</gene>
<feature type="transmembrane region" description="Helical" evidence="7">
    <location>
        <begin position="460"/>
        <end position="480"/>
    </location>
</feature>
<evidence type="ECO:0000256" key="3">
    <source>
        <dbReference type="ARBA" id="ARBA00022692"/>
    </source>
</evidence>
<dbReference type="CDD" id="cd10328">
    <property type="entry name" value="SLC5sbd_YidK"/>
    <property type="match status" value="1"/>
</dbReference>
<feature type="transmembrane region" description="Helical" evidence="7">
    <location>
        <begin position="6"/>
        <end position="22"/>
    </location>
</feature>
<dbReference type="Pfam" id="PF00474">
    <property type="entry name" value="SSF"/>
    <property type="match status" value="1"/>
</dbReference>
<feature type="transmembrane region" description="Helical" evidence="7">
    <location>
        <begin position="410"/>
        <end position="427"/>
    </location>
</feature>
<evidence type="ECO:0000313" key="9">
    <source>
        <dbReference type="Proteomes" id="UP000321051"/>
    </source>
</evidence>
<evidence type="ECO:0000256" key="7">
    <source>
        <dbReference type="SAM" id="Phobius"/>
    </source>
</evidence>
<feature type="transmembrane region" description="Helical" evidence="7">
    <location>
        <begin position="241"/>
        <end position="260"/>
    </location>
</feature>
<feature type="transmembrane region" description="Helical" evidence="7">
    <location>
        <begin position="118"/>
        <end position="138"/>
    </location>
</feature>
<keyword evidence="3 7" id="KW-0812">Transmembrane</keyword>
<dbReference type="PANTHER" id="PTHR11819:SF195">
    <property type="entry name" value="SODIUM_GLUCOSE COTRANSPORTER 4"/>
    <property type="match status" value="1"/>
</dbReference>
<evidence type="ECO:0000313" key="8">
    <source>
        <dbReference type="EMBL" id="GEK59131.1"/>
    </source>
</evidence>
<evidence type="ECO:0000256" key="6">
    <source>
        <dbReference type="RuleBase" id="RU362091"/>
    </source>
</evidence>
<evidence type="ECO:0000256" key="4">
    <source>
        <dbReference type="ARBA" id="ARBA00022989"/>
    </source>
</evidence>
<evidence type="ECO:0000256" key="2">
    <source>
        <dbReference type="ARBA" id="ARBA00006434"/>
    </source>
</evidence>
<dbReference type="GO" id="GO:0005886">
    <property type="term" value="C:plasma membrane"/>
    <property type="evidence" value="ECO:0007669"/>
    <property type="project" value="TreeGrafter"/>
</dbReference>
<feature type="transmembrane region" description="Helical" evidence="7">
    <location>
        <begin position="158"/>
        <end position="178"/>
    </location>
</feature>
<sequence>MFSLFTFILITIAIAGYASYRTKSINMKSQEGYFLGGRSLMALTIGSSTLLANLSTEQLVGLSGQTYTGSMASMAWEVTTPIALIFMAFMFLPKYLRAGVTTVTEFLEKRYDQRTRQIVSLLMLLGFASSFLPTVLYSGSLVLDQIFDISSVLGTSQFFTVLIVSAAIGLVGMLYIVFGGLKAIASADSLYGVGLIAGGLLILILGLMALGNGNVFNGVGTLTSEHTEKLNAIDGSNDAQVPWPTIFMGLLFNNLFYFCINQAIVQRPLAARNLKEGQKGVMITALFKLFGAFYLVLPGVIAYHLYGNSLANGDAAYPTLVTDLLPPVLTGVFAAILFGAVLSSFNGGINSVITLFTLDLYKPLFHPDADETTLVRSGQRFAMIVAIVSIFISPFILFAPSGLYNYLQEMFGFFNIPVLAIMVVGFYTKRVSPFAAKVAVPVHIILYGASKIFIGELNFLYVLSVLFPLSVIVMLVVGKFKPMAEPFEFKNEAPVDMVPWKYAKPAAAGLVAGIAILYVIFSPLGIAS</sequence>
<dbReference type="InterPro" id="IPR038377">
    <property type="entry name" value="Na/Glc_symporter_sf"/>
</dbReference>
<dbReference type="Gene3D" id="1.20.1730.10">
    <property type="entry name" value="Sodium/glucose cotransporter"/>
    <property type="match status" value="1"/>
</dbReference>
<keyword evidence="5 7" id="KW-0472">Membrane</keyword>
<dbReference type="OrthoDB" id="9814523at2"/>
<dbReference type="NCBIfam" id="NF007790">
    <property type="entry name" value="PRK10484.1"/>
    <property type="match status" value="1"/>
</dbReference>
<evidence type="ECO:0000256" key="5">
    <source>
        <dbReference type="ARBA" id="ARBA00023136"/>
    </source>
</evidence>
<feature type="transmembrane region" description="Helical" evidence="7">
    <location>
        <begin position="74"/>
        <end position="92"/>
    </location>
</feature>
<feature type="transmembrane region" description="Helical" evidence="7">
    <location>
        <begin position="381"/>
        <end position="404"/>
    </location>
</feature>
<feature type="transmembrane region" description="Helical" evidence="7">
    <location>
        <begin position="281"/>
        <end position="304"/>
    </location>
</feature>
<name>A0A510Y8W4_MARHA</name>
<reference evidence="8 9" key="1">
    <citation type="submission" date="2019-07" db="EMBL/GenBank/DDBJ databases">
        <title>Whole genome shotgun sequence of Marinococcus halophilus NBRC 102359.</title>
        <authorList>
            <person name="Hosoyama A."/>
            <person name="Uohara A."/>
            <person name="Ohji S."/>
            <person name="Ichikawa N."/>
        </authorList>
    </citation>
    <scope>NUCLEOTIDE SEQUENCE [LARGE SCALE GENOMIC DNA]</scope>
    <source>
        <strain evidence="8 9">NBRC 102359</strain>
    </source>
</reference>
<proteinExistence type="inferred from homology"/>
<feature type="transmembrane region" description="Helical" evidence="7">
    <location>
        <begin position="190"/>
        <end position="210"/>
    </location>
</feature>
<feature type="transmembrane region" description="Helical" evidence="7">
    <location>
        <begin position="324"/>
        <end position="345"/>
    </location>
</feature>
<accession>A0A510Y8W4</accession>
<keyword evidence="9" id="KW-1185">Reference proteome</keyword>
<dbReference type="NCBIfam" id="TIGR00813">
    <property type="entry name" value="sss"/>
    <property type="match status" value="1"/>
</dbReference>
<dbReference type="AlphaFoldDB" id="A0A510Y8W4"/>
<comment type="caution">
    <text evidence="8">The sequence shown here is derived from an EMBL/GenBank/DDBJ whole genome shotgun (WGS) entry which is preliminary data.</text>
</comment>
<dbReference type="GO" id="GO:0005412">
    <property type="term" value="F:D-glucose:sodium symporter activity"/>
    <property type="evidence" value="ECO:0007669"/>
    <property type="project" value="TreeGrafter"/>
</dbReference>
<organism evidence="8 9">
    <name type="scientific">Marinococcus halophilus</name>
    <dbReference type="NCBI Taxonomy" id="1371"/>
    <lineage>
        <taxon>Bacteria</taxon>
        <taxon>Bacillati</taxon>
        <taxon>Bacillota</taxon>
        <taxon>Bacilli</taxon>
        <taxon>Bacillales</taxon>
        <taxon>Bacillaceae</taxon>
        <taxon>Marinococcus</taxon>
    </lineage>
</organism>
<feature type="transmembrane region" description="Helical" evidence="7">
    <location>
        <begin position="34"/>
        <end position="54"/>
    </location>
</feature>
<feature type="transmembrane region" description="Helical" evidence="7">
    <location>
        <begin position="506"/>
        <end position="526"/>
    </location>
</feature>
<comment type="subcellular location">
    <subcellularLocation>
        <location evidence="1">Membrane</location>
        <topology evidence="1">Multi-pass membrane protein</topology>
    </subcellularLocation>
</comment>
<dbReference type="EMBL" id="BJUN01000010">
    <property type="protein sequence ID" value="GEK59131.1"/>
    <property type="molecule type" value="Genomic_DNA"/>
</dbReference>
<protein>
    <submittedName>
        <fullName evidence="8">Solute:sodium symporter family transporter</fullName>
    </submittedName>
</protein>
<dbReference type="InterPro" id="IPR001734">
    <property type="entry name" value="Na/solute_symporter"/>
</dbReference>
<comment type="similarity">
    <text evidence="2 6">Belongs to the sodium:solute symporter (SSF) (TC 2.A.21) family.</text>
</comment>
<dbReference type="Proteomes" id="UP000321051">
    <property type="component" value="Unassembled WGS sequence"/>
</dbReference>
<dbReference type="PROSITE" id="PS50283">
    <property type="entry name" value="NA_SOLUT_SYMP_3"/>
    <property type="match status" value="1"/>
</dbReference>